<dbReference type="EMBL" id="GEDC01018679">
    <property type="protein sequence ID" value="JAS18619.1"/>
    <property type="molecule type" value="Transcribed_RNA"/>
</dbReference>
<dbReference type="Pfam" id="PF21262">
    <property type="entry name" value="RRP40_S1"/>
    <property type="match status" value="1"/>
</dbReference>
<dbReference type="GO" id="GO:0005730">
    <property type="term" value="C:nucleolus"/>
    <property type="evidence" value="ECO:0007669"/>
    <property type="project" value="UniProtKB-SubCell"/>
</dbReference>
<dbReference type="Gene3D" id="3.30.1370.10">
    <property type="entry name" value="K Homology domain, type 1"/>
    <property type="match status" value="1"/>
</dbReference>
<dbReference type="GO" id="GO:0071051">
    <property type="term" value="P:poly(A)-dependent snoRNA 3'-end processing"/>
    <property type="evidence" value="ECO:0007669"/>
    <property type="project" value="TreeGrafter"/>
</dbReference>
<dbReference type="PANTHER" id="PTHR21321">
    <property type="entry name" value="PNAS-3 RELATED"/>
    <property type="match status" value="1"/>
</dbReference>
<dbReference type="GO" id="GO:0010468">
    <property type="term" value="P:regulation of gene expression"/>
    <property type="evidence" value="ECO:0007669"/>
    <property type="project" value="UniProtKB-ARBA"/>
</dbReference>
<evidence type="ECO:0000256" key="3">
    <source>
        <dbReference type="ARBA" id="ARBA00007841"/>
    </source>
</evidence>
<keyword evidence="5" id="KW-0698">rRNA processing</keyword>
<name>A0A1B6DDQ9_9HEMI</name>
<evidence type="ECO:0000256" key="8">
    <source>
        <dbReference type="ARBA" id="ARBA00023242"/>
    </source>
</evidence>
<dbReference type="InterPro" id="IPR049469">
    <property type="entry name" value="RRP40_KH-I"/>
</dbReference>
<dbReference type="SUPFAM" id="SSF110324">
    <property type="entry name" value="Ribosomal L27 protein-like"/>
    <property type="match status" value="1"/>
</dbReference>
<dbReference type="GO" id="GO:0003723">
    <property type="term" value="F:RNA binding"/>
    <property type="evidence" value="ECO:0007669"/>
    <property type="project" value="UniProtKB-KW"/>
</dbReference>
<dbReference type="SUPFAM" id="SSF50249">
    <property type="entry name" value="Nucleic acid-binding proteins"/>
    <property type="match status" value="1"/>
</dbReference>
<dbReference type="InterPro" id="IPR037319">
    <property type="entry name" value="Rrp40_S1"/>
</dbReference>
<accession>A0A1B6DDQ9</accession>
<dbReference type="GO" id="GO:0071034">
    <property type="term" value="P:CUT catabolic process"/>
    <property type="evidence" value="ECO:0007669"/>
    <property type="project" value="TreeGrafter"/>
</dbReference>
<evidence type="ECO:0000313" key="11">
    <source>
        <dbReference type="EMBL" id="JAS18619.1"/>
    </source>
</evidence>
<evidence type="ECO:0000256" key="5">
    <source>
        <dbReference type="ARBA" id="ARBA00022552"/>
    </source>
</evidence>
<reference evidence="12" key="1">
    <citation type="submission" date="2015-12" db="EMBL/GenBank/DDBJ databases">
        <title>De novo transcriptome assembly of four potential Pierce s Disease insect vectors from Arizona vineyards.</title>
        <authorList>
            <person name="Tassone E.E."/>
        </authorList>
    </citation>
    <scope>NUCLEOTIDE SEQUENCE</scope>
</reference>
<dbReference type="SUPFAM" id="SSF54791">
    <property type="entry name" value="Eukaryotic type KH-domain (KH-domain type I)"/>
    <property type="match status" value="1"/>
</dbReference>
<keyword evidence="8" id="KW-0539">Nucleus</keyword>
<evidence type="ECO:0000256" key="1">
    <source>
        <dbReference type="ARBA" id="ARBA00004496"/>
    </source>
</evidence>
<dbReference type="Pfam" id="PF15985">
    <property type="entry name" value="KH_6"/>
    <property type="match status" value="1"/>
</dbReference>
<keyword evidence="7" id="KW-0694">RNA-binding</keyword>
<feature type="domain" description="K Homology" evidence="10">
    <location>
        <begin position="157"/>
        <end position="204"/>
    </location>
</feature>
<dbReference type="CDD" id="cd05790">
    <property type="entry name" value="S1_Rrp40"/>
    <property type="match status" value="1"/>
</dbReference>
<dbReference type="EMBL" id="GEDC01013489">
    <property type="protein sequence ID" value="JAS23809.1"/>
    <property type="molecule type" value="Transcribed_RNA"/>
</dbReference>
<dbReference type="AlphaFoldDB" id="A0A1B6DDQ9"/>
<evidence type="ECO:0000256" key="2">
    <source>
        <dbReference type="ARBA" id="ARBA00004604"/>
    </source>
</evidence>
<evidence type="ECO:0000256" key="4">
    <source>
        <dbReference type="ARBA" id="ARBA00022490"/>
    </source>
</evidence>
<dbReference type="Gene3D" id="2.40.50.100">
    <property type="match status" value="1"/>
</dbReference>
<dbReference type="InterPro" id="IPR026699">
    <property type="entry name" value="Exosome_RNA_bind1/RRP40/RRP4"/>
</dbReference>
<organism evidence="12">
    <name type="scientific">Clastoptera arizonana</name>
    <name type="common">Arizona spittle bug</name>
    <dbReference type="NCBI Taxonomy" id="38151"/>
    <lineage>
        <taxon>Eukaryota</taxon>
        <taxon>Metazoa</taxon>
        <taxon>Ecdysozoa</taxon>
        <taxon>Arthropoda</taxon>
        <taxon>Hexapoda</taxon>
        <taxon>Insecta</taxon>
        <taxon>Pterygota</taxon>
        <taxon>Neoptera</taxon>
        <taxon>Paraneoptera</taxon>
        <taxon>Hemiptera</taxon>
        <taxon>Auchenorrhyncha</taxon>
        <taxon>Cercopoidea</taxon>
        <taxon>Clastopteridae</taxon>
        <taxon>Clastoptera</taxon>
    </lineage>
</organism>
<keyword evidence="6" id="KW-0271">Exosome</keyword>
<dbReference type="InterPro" id="IPR012340">
    <property type="entry name" value="NA-bd_OB-fold"/>
</dbReference>
<dbReference type="GO" id="GO:0000176">
    <property type="term" value="C:nuclear exosome (RNase complex)"/>
    <property type="evidence" value="ECO:0007669"/>
    <property type="project" value="TreeGrafter"/>
</dbReference>
<evidence type="ECO:0000256" key="7">
    <source>
        <dbReference type="ARBA" id="ARBA00022884"/>
    </source>
</evidence>
<proteinExistence type="inferred from homology"/>
<evidence type="ECO:0000256" key="9">
    <source>
        <dbReference type="ARBA" id="ARBA00030615"/>
    </source>
</evidence>
<sequence length="238" mass="26201">MNKIKCVFGDEVVIPGTVIEDLGDIKPFSNTFLGPGLTRSPQGTVIANHCGILKANITSYWIDTCSKRYIPKRGDYVIGTIKRKMGDYYAVDIGSSEEAVIHFLAFEGATKLKRPEIQRGDSIYAVVIISDPQQQPELACIDHNGKEGKMGLLMSDGLIFKCSLNLVRKILNPKCCILELLGETIKYEIAVGLNGKVWVNAVNVRSTIAISNAILASENLTNNEIEKNCLNIFKTVLH</sequence>
<dbReference type="CDD" id="cd22526">
    <property type="entry name" value="KH-I_Rrp40"/>
    <property type="match status" value="1"/>
</dbReference>
<dbReference type="FunFam" id="2.40.50.140:FF:000127">
    <property type="entry name" value="Exosome complex component RRP40"/>
    <property type="match status" value="1"/>
</dbReference>
<comment type="subcellular location">
    <subcellularLocation>
        <location evidence="1">Cytoplasm</location>
    </subcellularLocation>
    <subcellularLocation>
        <location evidence="2">Nucleus</location>
        <location evidence="2">Nucleolus</location>
    </subcellularLocation>
</comment>
<dbReference type="GO" id="GO:0071035">
    <property type="term" value="P:nuclear polyadenylation-dependent rRNA catabolic process"/>
    <property type="evidence" value="ECO:0007669"/>
    <property type="project" value="TreeGrafter"/>
</dbReference>
<evidence type="ECO:0000259" key="10">
    <source>
        <dbReference type="Pfam" id="PF15985"/>
    </source>
</evidence>
<dbReference type="Gene3D" id="2.40.50.140">
    <property type="entry name" value="Nucleic acid-binding proteins"/>
    <property type="match status" value="1"/>
</dbReference>
<dbReference type="PANTHER" id="PTHR21321:SF1">
    <property type="entry name" value="EXOSOME COMPLEX COMPONENT RRP40"/>
    <property type="match status" value="1"/>
</dbReference>
<dbReference type="FunFam" id="3.30.1370.10:FF:000038">
    <property type="entry name" value="exosome complex component RRP40"/>
    <property type="match status" value="1"/>
</dbReference>
<evidence type="ECO:0000256" key="6">
    <source>
        <dbReference type="ARBA" id="ARBA00022835"/>
    </source>
</evidence>
<keyword evidence="4" id="KW-0963">Cytoplasm</keyword>
<dbReference type="InterPro" id="IPR004088">
    <property type="entry name" value="KH_dom_type_1"/>
</dbReference>
<dbReference type="GO" id="GO:0071038">
    <property type="term" value="P:TRAMP-dependent tRNA surveillance pathway"/>
    <property type="evidence" value="ECO:0007669"/>
    <property type="project" value="TreeGrafter"/>
</dbReference>
<evidence type="ECO:0000313" key="12">
    <source>
        <dbReference type="EMBL" id="JAS23809.1"/>
    </source>
</evidence>
<comment type="similarity">
    <text evidence="3">Belongs to the RRP40 family.</text>
</comment>
<dbReference type="GO" id="GO:0000467">
    <property type="term" value="P:exonucleolytic trimming to generate mature 3'-end of 5.8S rRNA from tricistronic rRNA transcript (SSU-rRNA, 5.8S rRNA, LSU-rRNA)"/>
    <property type="evidence" value="ECO:0007669"/>
    <property type="project" value="TreeGrafter"/>
</dbReference>
<dbReference type="InterPro" id="IPR036612">
    <property type="entry name" value="KH_dom_type_1_sf"/>
</dbReference>
<gene>
    <name evidence="11" type="ORF">g.19735</name>
    <name evidence="12" type="ORF">g.19736</name>
</gene>
<dbReference type="GO" id="GO:0000177">
    <property type="term" value="C:cytoplasmic exosome (RNase complex)"/>
    <property type="evidence" value="ECO:0007669"/>
    <property type="project" value="TreeGrafter"/>
</dbReference>
<protein>
    <recommendedName>
        <fullName evidence="9">Ribosomal RNA-processing protein 40</fullName>
    </recommendedName>
</protein>
<dbReference type="GO" id="GO:0034475">
    <property type="term" value="P:U4 snRNA 3'-end processing"/>
    <property type="evidence" value="ECO:0007669"/>
    <property type="project" value="TreeGrafter"/>
</dbReference>